<keyword evidence="1" id="KW-0929">Antimicrobial</keyword>
<dbReference type="PANTHER" id="PTHR37406">
    <property type="entry name" value="T4-TYPE LYSOZYME 1-RELATED"/>
    <property type="match status" value="1"/>
</dbReference>
<evidence type="ECO:0000256" key="1">
    <source>
        <dbReference type="ARBA" id="ARBA00022529"/>
    </source>
</evidence>
<dbReference type="InterPro" id="IPR023347">
    <property type="entry name" value="Lysozyme_dom_sf"/>
</dbReference>
<proteinExistence type="predicted"/>
<organism evidence="3">
    <name type="scientific">viral metagenome</name>
    <dbReference type="NCBI Taxonomy" id="1070528"/>
    <lineage>
        <taxon>unclassified sequences</taxon>
        <taxon>metagenomes</taxon>
        <taxon>organismal metagenomes</taxon>
    </lineage>
</organism>
<dbReference type="GO" id="GO:0016998">
    <property type="term" value="P:cell wall macromolecule catabolic process"/>
    <property type="evidence" value="ECO:0007669"/>
    <property type="project" value="InterPro"/>
</dbReference>
<evidence type="ECO:0000256" key="2">
    <source>
        <dbReference type="ARBA" id="ARBA00022638"/>
    </source>
</evidence>
<evidence type="ECO:0000313" key="3">
    <source>
        <dbReference type="EMBL" id="QJA51551.1"/>
    </source>
</evidence>
<dbReference type="InterPro" id="IPR001165">
    <property type="entry name" value="T4-type_lysozyme"/>
</dbReference>
<gene>
    <name evidence="3" type="ORF">TM448A02198_0008</name>
    <name evidence="4" type="ORF">TM448B03694_0009</name>
</gene>
<keyword evidence="2" id="KW-0081">Bacteriolytic enzyme</keyword>
<name>A0A6H1ZVV7_9ZZZZ</name>
<sequence length="146" mass="16371">MLREMLKRHEGLRLKPYRDTQGYLTIGYGWNLDANPLPADYAACLRVTGAITEAMADHLLTISIDTAERNCKAMFPKFHEFSEVRKAALIDFFFNLGIGKVLTFKKALAAILDGDWDRAADAMQDSLWFSQVGDRGPEIVGMVRTG</sequence>
<accession>A0A6H1ZVV7</accession>
<dbReference type="Gene3D" id="1.10.530.40">
    <property type="match status" value="1"/>
</dbReference>
<keyword evidence="3" id="KW-0378">Hydrolase</keyword>
<dbReference type="PANTHER" id="PTHR37406:SF1">
    <property type="entry name" value="T4-TYPE LYSOZYME 1-RELATED"/>
    <property type="match status" value="1"/>
</dbReference>
<dbReference type="InterPro" id="IPR052619">
    <property type="entry name" value="Phage_lysozyme-like"/>
</dbReference>
<dbReference type="AlphaFoldDB" id="A0A6H1ZVV7"/>
<protein>
    <submittedName>
        <fullName evidence="3">Putative glycoside hydrolase</fullName>
    </submittedName>
</protein>
<dbReference type="EMBL" id="MT145035">
    <property type="protein sequence ID" value="QJI02842.1"/>
    <property type="molecule type" value="Genomic_DNA"/>
</dbReference>
<reference evidence="3" key="1">
    <citation type="submission" date="2020-03" db="EMBL/GenBank/DDBJ databases">
        <title>The deep terrestrial virosphere.</title>
        <authorList>
            <person name="Holmfeldt K."/>
            <person name="Nilsson E."/>
            <person name="Simone D."/>
            <person name="Lopez-Fernandez M."/>
            <person name="Wu X."/>
            <person name="de Brujin I."/>
            <person name="Lundin D."/>
            <person name="Andersson A."/>
            <person name="Bertilsson S."/>
            <person name="Dopson M."/>
        </authorList>
    </citation>
    <scope>NUCLEOTIDE SEQUENCE</scope>
    <source>
        <strain evidence="3">TM448A02198</strain>
        <strain evidence="4">TM448B03694</strain>
    </source>
</reference>
<dbReference type="EMBL" id="MT144272">
    <property type="protein sequence ID" value="QJA51551.1"/>
    <property type="molecule type" value="Genomic_DNA"/>
</dbReference>
<dbReference type="PRINTS" id="PR00684">
    <property type="entry name" value="T4LYSOZYME"/>
</dbReference>
<evidence type="ECO:0000313" key="4">
    <source>
        <dbReference type="EMBL" id="QJI02842.1"/>
    </source>
</evidence>
<dbReference type="InterPro" id="IPR023346">
    <property type="entry name" value="Lysozyme-like_dom_sf"/>
</dbReference>
<dbReference type="GO" id="GO:0003796">
    <property type="term" value="F:lysozyme activity"/>
    <property type="evidence" value="ECO:0007669"/>
    <property type="project" value="InterPro"/>
</dbReference>
<dbReference type="GO" id="GO:0009253">
    <property type="term" value="P:peptidoglycan catabolic process"/>
    <property type="evidence" value="ECO:0007669"/>
    <property type="project" value="InterPro"/>
</dbReference>
<dbReference type="GO" id="GO:0042742">
    <property type="term" value="P:defense response to bacterium"/>
    <property type="evidence" value="ECO:0007669"/>
    <property type="project" value="UniProtKB-KW"/>
</dbReference>
<dbReference type="GO" id="GO:0031640">
    <property type="term" value="P:killing of cells of another organism"/>
    <property type="evidence" value="ECO:0007669"/>
    <property type="project" value="UniProtKB-KW"/>
</dbReference>
<dbReference type="Pfam" id="PF00959">
    <property type="entry name" value="Phage_lysozyme"/>
    <property type="match status" value="1"/>
</dbReference>
<dbReference type="InterPro" id="IPR002196">
    <property type="entry name" value="Glyco_hydro_24"/>
</dbReference>
<dbReference type="SUPFAM" id="SSF53955">
    <property type="entry name" value="Lysozyme-like"/>
    <property type="match status" value="1"/>
</dbReference>